<accession>A0A1T4QCI6</accession>
<sequence>MIKKILFLMVFVHFMYACNNTGKPSGADSTQTAGDTTAPETAISVTPEYIDTVKAGEKKFLVYFIDKTTYEQYPAYEPSGDTSETNALSKVTNVKRNGPQLIFQLANGSQKIRTDNPEDDGEDYARYRYAGYYPELQRHGLFITYYEADGFELLNPENGDTLYTWTAPVPSPDKKYFICPSMDIEAGFNPNGFQLFEINNKDIKLVGEAGINDYGLDDVRWVDNKTLIAIYQTHEDIMKDHHRYVKLVMQ</sequence>
<protein>
    <submittedName>
        <fullName evidence="2">Uncharacterized protein</fullName>
    </submittedName>
</protein>
<keyword evidence="1" id="KW-0732">Signal</keyword>
<dbReference type="RefSeq" id="WP_078668867.1">
    <property type="nucleotide sequence ID" value="NZ_FUWZ01000002.1"/>
</dbReference>
<dbReference type="EMBL" id="FUWZ01000002">
    <property type="protein sequence ID" value="SKA01500.1"/>
    <property type="molecule type" value="Genomic_DNA"/>
</dbReference>
<name>A0A1T4QCI6_9BACT</name>
<dbReference type="PROSITE" id="PS51257">
    <property type="entry name" value="PROKAR_LIPOPROTEIN"/>
    <property type="match status" value="1"/>
</dbReference>
<proteinExistence type="predicted"/>
<evidence type="ECO:0000256" key="1">
    <source>
        <dbReference type="SAM" id="SignalP"/>
    </source>
</evidence>
<evidence type="ECO:0000313" key="2">
    <source>
        <dbReference type="EMBL" id="SKA01500.1"/>
    </source>
</evidence>
<dbReference type="STRING" id="634771.SAMN04488128_102301"/>
<reference evidence="3" key="1">
    <citation type="submission" date="2017-02" db="EMBL/GenBank/DDBJ databases">
        <authorList>
            <person name="Varghese N."/>
            <person name="Submissions S."/>
        </authorList>
    </citation>
    <scope>NUCLEOTIDE SEQUENCE [LARGE SCALE GENOMIC DNA]</scope>
    <source>
        <strain evidence="3">DSM 22224</strain>
    </source>
</reference>
<keyword evidence="3" id="KW-1185">Reference proteome</keyword>
<evidence type="ECO:0000313" key="3">
    <source>
        <dbReference type="Proteomes" id="UP000190367"/>
    </source>
</evidence>
<organism evidence="2 3">
    <name type="scientific">Chitinophaga eiseniae</name>
    <dbReference type="NCBI Taxonomy" id="634771"/>
    <lineage>
        <taxon>Bacteria</taxon>
        <taxon>Pseudomonadati</taxon>
        <taxon>Bacteroidota</taxon>
        <taxon>Chitinophagia</taxon>
        <taxon>Chitinophagales</taxon>
        <taxon>Chitinophagaceae</taxon>
        <taxon>Chitinophaga</taxon>
    </lineage>
</organism>
<dbReference type="AlphaFoldDB" id="A0A1T4QCI6"/>
<feature type="chain" id="PRO_5010560528" evidence="1">
    <location>
        <begin position="20"/>
        <end position="250"/>
    </location>
</feature>
<dbReference type="OrthoDB" id="877109at2"/>
<gene>
    <name evidence="2" type="ORF">SAMN04488128_102301</name>
</gene>
<feature type="signal peptide" evidence="1">
    <location>
        <begin position="1"/>
        <end position="19"/>
    </location>
</feature>
<dbReference type="Proteomes" id="UP000190367">
    <property type="component" value="Unassembled WGS sequence"/>
</dbReference>